<organism evidence="2 3">
    <name type="scientific">Pseudomonas prosekii</name>
    <dbReference type="NCBI Taxonomy" id="1148509"/>
    <lineage>
        <taxon>Bacteria</taxon>
        <taxon>Pseudomonadati</taxon>
        <taxon>Pseudomonadota</taxon>
        <taxon>Gammaproteobacteria</taxon>
        <taxon>Pseudomonadales</taxon>
        <taxon>Pseudomonadaceae</taxon>
        <taxon>Pseudomonas</taxon>
    </lineage>
</organism>
<proteinExistence type="predicted"/>
<accession>A0A2U2D6T6</accession>
<evidence type="ECO:0000313" key="3">
    <source>
        <dbReference type="Proteomes" id="UP000245056"/>
    </source>
</evidence>
<reference evidence="2 3" key="1">
    <citation type="submission" date="2018-05" db="EMBL/GenBank/DDBJ databases">
        <title>Genome sequences of two Antarctic strains of Pseudomonas prosekii: insights into adaptation to extreme conditions.</title>
        <authorList>
            <person name="Snopkova K."/>
            <person name="Dufkova K."/>
            <person name="Cejkova D."/>
            <person name="Sedlacek I."/>
            <person name="Smajs D."/>
        </authorList>
    </citation>
    <scope>NUCLEOTIDE SEQUENCE [LARGE SCALE GENOMIC DNA]</scope>
    <source>
        <strain evidence="2 3">P2673</strain>
    </source>
</reference>
<keyword evidence="1" id="KW-0472">Membrane</keyword>
<gene>
    <name evidence="2" type="ORF">C9I49_15460</name>
</gene>
<keyword evidence="1" id="KW-0812">Transmembrane</keyword>
<feature type="transmembrane region" description="Helical" evidence="1">
    <location>
        <begin position="25"/>
        <end position="46"/>
    </location>
</feature>
<keyword evidence="1" id="KW-1133">Transmembrane helix</keyword>
<dbReference type="AlphaFoldDB" id="A0A2U2D6T6"/>
<comment type="caution">
    <text evidence="2">The sequence shown here is derived from an EMBL/GenBank/DDBJ whole genome shotgun (WGS) entry which is preliminary data.</text>
</comment>
<sequence length="141" mass="15569">MRVNWLVPVRWLISFLQWLIGQINIWGGIIISIPVIPVIWLAVMIVKGARRVGRMIKRSMMPADHELSDVVADVGGWIFGQVDGDKTALGLFAERDVRARLVKSGMVLCTADGKTFLVKSFEKGQSSAALAPLLADAFLHQ</sequence>
<dbReference type="EMBL" id="QFAW01000019">
    <property type="protein sequence ID" value="PWE43699.1"/>
    <property type="molecule type" value="Genomic_DNA"/>
</dbReference>
<evidence type="ECO:0000256" key="1">
    <source>
        <dbReference type="SAM" id="Phobius"/>
    </source>
</evidence>
<evidence type="ECO:0000313" key="2">
    <source>
        <dbReference type="EMBL" id="PWE43699.1"/>
    </source>
</evidence>
<protein>
    <submittedName>
        <fullName evidence="2">Uncharacterized protein</fullName>
    </submittedName>
</protein>
<dbReference type="RefSeq" id="WP_109521235.1">
    <property type="nucleotide sequence ID" value="NZ_QFAW01000019.1"/>
</dbReference>
<name>A0A2U2D6T6_9PSED</name>
<dbReference type="OrthoDB" id="7024847at2"/>
<dbReference type="Proteomes" id="UP000245056">
    <property type="component" value="Unassembled WGS sequence"/>
</dbReference>